<name>A0A3N0DZP3_9ACTN</name>
<dbReference type="RefSeq" id="WP_123232300.1">
    <property type="nucleotide sequence ID" value="NZ_RJSG01000001.1"/>
</dbReference>
<evidence type="ECO:0000259" key="5">
    <source>
        <dbReference type="Pfam" id="PF00171"/>
    </source>
</evidence>
<sequence>MTQTADTPVVQVNAPADGGIAGTVPALDAAAVAARAAELRANQAAWQDLGADGRAPFFAAYRDWLLDNGEEITDLLQLETGKVRHEALIEIGMATDLINYFSKIAGSALATEKRKPHNLTSASSNLSVQYTPHQLVGVITPWNFPIAGPFMDVTPALCAGAAVLIKPSEVTPLSIVRALDGWKEIGAPDVFGAVTGTGETGAALVDVVDFVQFTGSTATGRKIAQQAAGRLIGYSLELGGKDPMIVLADADIDRAVNGAAWGGLFNSGQVCVSVERVYVEAPVYDEFVTKLSAKVAELRQGPGPLGSTDVGSMATPAQVDIVQRHVDDAVANGARVLNGGHRGSEGYSFEPTVLVDVDHSMSCMREETFGPTIPVMKVANADEAIRLANDTEYGLSASVWTTDEERGLEIAGRLDAGAVNVNNVLANLSATALPHGGWKESGIGSRFGGEAAIRKYCRAKAITTAKMTPKNELNWYPYTKRRSKALHRMVRLISARGKRKFARVR</sequence>
<dbReference type="PANTHER" id="PTHR11699">
    <property type="entry name" value="ALDEHYDE DEHYDROGENASE-RELATED"/>
    <property type="match status" value="1"/>
</dbReference>
<dbReference type="InterPro" id="IPR016162">
    <property type="entry name" value="Ald_DH_N"/>
</dbReference>
<dbReference type="PROSITE" id="PS00687">
    <property type="entry name" value="ALDEHYDE_DEHYDR_GLU"/>
    <property type="match status" value="1"/>
</dbReference>
<feature type="active site" evidence="3">
    <location>
        <position position="237"/>
    </location>
</feature>
<accession>A0A3N0DZP3</accession>
<dbReference type="CDD" id="cd07099">
    <property type="entry name" value="ALDH_DDALDH"/>
    <property type="match status" value="1"/>
</dbReference>
<evidence type="ECO:0000256" key="3">
    <source>
        <dbReference type="PROSITE-ProRule" id="PRU10007"/>
    </source>
</evidence>
<dbReference type="GO" id="GO:0016620">
    <property type="term" value="F:oxidoreductase activity, acting on the aldehyde or oxo group of donors, NAD or NADP as acceptor"/>
    <property type="evidence" value="ECO:0007669"/>
    <property type="project" value="InterPro"/>
</dbReference>
<comment type="similarity">
    <text evidence="1 4">Belongs to the aldehyde dehydrogenase family.</text>
</comment>
<dbReference type="Gene3D" id="3.40.309.10">
    <property type="entry name" value="Aldehyde Dehydrogenase, Chain A, domain 2"/>
    <property type="match status" value="1"/>
</dbReference>
<dbReference type="AlphaFoldDB" id="A0A3N0DZP3"/>
<dbReference type="FunFam" id="3.40.309.10:FF:000009">
    <property type="entry name" value="Aldehyde dehydrogenase A"/>
    <property type="match status" value="1"/>
</dbReference>
<dbReference type="Pfam" id="PF00171">
    <property type="entry name" value="Aldedh"/>
    <property type="match status" value="1"/>
</dbReference>
<evidence type="ECO:0000256" key="4">
    <source>
        <dbReference type="RuleBase" id="RU003345"/>
    </source>
</evidence>
<dbReference type="OrthoDB" id="6882680at2"/>
<gene>
    <name evidence="6" type="ORF">EFL95_01575</name>
</gene>
<dbReference type="SUPFAM" id="SSF53720">
    <property type="entry name" value="ALDH-like"/>
    <property type="match status" value="1"/>
</dbReference>
<evidence type="ECO:0000313" key="7">
    <source>
        <dbReference type="Proteomes" id="UP000277094"/>
    </source>
</evidence>
<organism evidence="6 7">
    <name type="scientific">Nocardioides marmorisolisilvae</name>
    <dbReference type="NCBI Taxonomy" id="1542737"/>
    <lineage>
        <taxon>Bacteria</taxon>
        <taxon>Bacillati</taxon>
        <taxon>Actinomycetota</taxon>
        <taxon>Actinomycetes</taxon>
        <taxon>Propionibacteriales</taxon>
        <taxon>Nocardioidaceae</taxon>
        <taxon>Nocardioides</taxon>
    </lineage>
</organism>
<dbReference type="InterPro" id="IPR015590">
    <property type="entry name" value="Aldehyde_DH_dom"/>
</dbReference>
<reference evidence="6 7" key="1">
    <citation type="submission" date="2018-11" db="EMBL/GenBank/DDBJ databases">
        <authorList>
            <person name="Li F."/>
        </authorList>
    </citation>
    <scope>NUCLEOTIDE SEQUENCE [LARGE SCALE GENOMIC DNA]</scope>
    <source>
        <strain evidence="6 7">KIS18-7</strain>
    </source>
</reference>
<dbReference type="InterPro" id="IPR029510">
    <property type="entry name" value="Ald_DH_CS_GLU"/>
</dbReference>
<evidence type="ECO:0000256" key="1">
    <source>
        <dbReference type="ARBA" id="ARBA00009986"/>
    </source>
</evidence>
<keyword evidence="7" id="KW-1185">Reference proteome</keyword>
<proteinExistence type="inferred from homology"/>
<feature type="domain" description="Aldehyde dehydrogenase" evidence="5">
    <location>
        <begin position="9"/>
        <end position="462"/>
    </location>
</feature>
<dbReference type="Gene3D" id="3.40.605.10">
    <property type="entry name" value="Aldehyde Dehydrogenase, Chain A, domain 1"/>
    <property type="match status" value="1"/>
</dbReference>
<dbReference type="InterPro" id="IPR016163">
    <property type="entry name" value="Ald_DH_C"/>
</dbReference>
<keyword evidence="2 4" id="KW-0560">Oxidoreductase</keyword>
<protein>
    <submittedName>
        <fullName evidence="6">Aldehyde dehydrogenase family protein</fullName>
    </submittedName>
</protein>
<dbReference type="InterPro" id="IPR016161">
    <property type="entry name" value="Ald_DH/histidinol_DH"/>
</dbReference>
<comment type="caution">
    <text evidence="6">The sequence shown here is derived from an EMBL/GenBank/DDBJ whole genome shotgun (WGS) entry which is preliminary data.</text>
</comment>
<dbReference type="Proteomes" id="UP000277094">
    <property type="component" value="Unassembled WGS sequence"/>
</dbReference>
<evidence type="ECO:0000313" key="6">
    <source>
        <dbReference type="EMBL" id="RNL81095.1"/>
    </source>
</evidence>
<evidence type="ECO:0000256" key="2">
    <source>
        <dbReference type="ARBA" id="ARBA00023002"/>
    </source>
</evidence>
<dbReference type="EMBL" id="RJSG01000001">
    <property type="protein sequence ID" value="RNL81095.1"/>
    <property type="molecule type" value="Genomic_DNA"/>
</dbReference>